<feature type="transmembrane region" description="Helical" evidence="1">
    <location>
        <begin position="24"/>
        <end position="48"/>
    </location>
</feature>
<keyword evidence="1" id="KW-0812">Transmembrane</keyword>
<evidence type="ECO:0000256" key="1">
    <source>
        <dbReference type="SAM" id="Phobius"/>
    </source>
</evidence>
<dbReference type="AlphaFoldDB" id="A0A1F7WC86"/>
<dbReference type="PANTHER" id="PTHR37938:SF1">
    <property type="entry name" value="BLL0215 PROTEIN"/>
    <property type="match status" value="1"/>
</dbReference>
<dbReference type="PANTHER" id="PTHR37938">
    <property type="entry name" value="BLL0215 PROTEIN"/>
    <property type="match status" value="1"/>
</dbReference>
<evidence type="ECO:0000313" key="3">
    <source>
        <dbReference type="EMBL" id="OGL99827.1"/>
    </source>
</evidence>
<evidence type="ECO:0000313" key="4">
    <source>
        <dbReference type="Proteomes" id="UP000177331"/>
    </source>
</evidence>
<keyword evidence="1" id="KW-1133">Transmembrane helix</keyword>
<comment type="caution">
    <text evidence="3">The sequence shown here is derived from an EMBL/GenBank/DDBJ whole genome shotgun (WGS) entry which is preliminary data.</text>
</comment>
<keyword evidence="1" id="KW-0472">Membrane</keyword>
<reference evidence="3 4" key="1">
    <citation type="journal article" date="2016" name="Nat. Commun.">
        <title>Thousands of microbial genomes shed light on interconnected biogeochemical processes in an aquifer system.</title>
        <authorList>
            <person name="Anantharaman K."/>
            <person name="Brown C.T."/>
            <person name="Hug L.A."/>
            <person name="Sharon I."/>
            <person name="Castelle C.J."/>
            <person name="Probst A.J."/>
            <person name="Thomas B.C."/>
            <person name="Singh A."/>
            <person name="Wilkins M.J."/>
            <person name="Karaoz U."/>
            <person name="Brodie E.L."/>
            <person name="Williams K.H."/>
            <person name="Hubbard S.S."/>
            <person name="Banfield J.F."/>
        </authorList>
    </citation>
    <scope>NUCLEOTIDE SEQUENCE [LARGE SCALE GENOMIC DNA]</scope>
</reference>
<sequence length="188" mass="22038">MLHLHHLPNQRPDEKLISVLRRHWFALLTIAGAFFLLTVIPLFLGIYFWDVFSVWSRQPFLGPILVVTISIYFLSIWLFAFLEFTDYYLDMWVITSERVINIEQEGLFKRTTSELDLASVQDATAETRGFLQTTFSYGNVFVQTAGEKSRFHFKNIPHPERVQEIVMRLVQEDKQRVTKQPATQKPTV</sequence>
<feature type="transmembrane region" description="Helical" evidence="1">
    <location>
        <begin position="60"/>
        <end position="82"/>
    </location>
</feature>
<dbReference type="Pfam" id="PF03703">
    <property type="entry name" value="bPH_2"/>
    <property type="match status" value="1"/>
</dbReference>
<dbReference type="EMBL" id="MGFD01000001">
    <property type="protein sequence ID" value="OGL99827.1"/>
    <property type="molecule type" value="Genomic_DNA"/>
</dbReference>
<evidence type="ECO:0000259" key="2">
    <source>
        <dbReference type="Pfam" id="PF03703"/>
    </source>
</evidence>
<organism evidence="3 4">
    <name type="scientific">Candidatus Uhrbacteria bacterium RIFOXYB2_FULL_45_11</name>
    <dbReference type="NCBI Taxonomy" id="1802421"/>
    <lineage>
        <taxon>Bacteria</taxon>
        <taxon>Candidatus Uhriibacteriota</taxon>
    </lineage>
</organism>
<name>A0A1F7WC86_9BACT</name>
<dbReference type="Proteomes" id="UP000177331">
    <property type="component" value="Unassembled WGS sequence"/>
</dbReference>
<feature type="domain" description="YdbS-like PH" evidence="2">
    <location>
        <begin position="92"/>
        <end position="165"/>
    </location>
</feature>
<accession>A0A1F7WC86</accession>
<dbReference type="STRING" id="1802421.A2318_03080"/>
<dbReference type="InterPro" id="IPR005182">
    <property type="entry name" value="YdbS-like_PH"/>
</dbReference>
<proteinExistence type="predicted"/>
<protein>
    <recommendedName>
        <fullName evidence="2">YdbS-like PH domain-containing protein</fullName>
    </recommendedName>
</protein>
<gene>
    <name evidence="3" type="ORF">A2318_03080</name>
</gene>